<reference evidence="2 3" key="1">
    <citation type="submission" date="2016-07" db="EMBL/GenBank/DDBJ databases">
        <title>Pervasive Adenine N6-methylation of Active Genes in Fungi.</title>
        <authorList>
            <consortium name="DOE Joint Genome Institute"/>
            <person name="Mondo S.J."/>
            <person name="Dannebaum R.O."/>
            <person name="Kuo R.C."/>
            <person name="Labutti K."/>
            <person name="Haridas S."/>
            <person name="Kuo A."/>
            <person name="Salamov A."/>
            <person name="Ahrendt S.R."/>
            <person name="Lipzen A."/>
            <person name="Sullivan W."/>
            <person name="Andreopoulos W.B."/>
            <person name="Clum A."/>
            <person name="Lindquist E."/>
            <person name="Daum C."/>
            <person name="Ramamoorthy G.K."/>
            <person name="Gryganskyi A."/>
            <person name="Culley D."/>
            <person name="Magnuson J.K."/>
            <person name="James T.Y."/>
            <person name="O'Malley M.A."/>
            <person name="Stajich J.E."/>
            <person name="Spatafora J.W."/>
            <person name="Visel A."/>
            <person name="Grigoriev I.V."/>
        </authorList>
    </citation>
    <scope>NUCLEOTIDE SEQUENCE [LARGE SCALE GENOMIC DNA]</scope>
    <source>
        <strain evidence="2 3">CBS 931.73</strain>
    </source>
</reference>
<evidence type="ECO:0000313" key="2">
    <source>
        <dbReference type="EMBL" id="ORX95086.1"/>
    </source>
</evidence>
<feature type="compositionally biased region" description="Pro residues" evidence="1">
    <location>
        <begin position="1"/>
        <end position="18"/>
    </location>
</feature>
<sequence length="90" mass="10042">MRPSPDPSPITHPQPSPFPKTVFSGESYLRVSGIPSTGNFEGDFEQGRWDLDARLRKMTHWMSDFPELRTGPRPINGLPPPIAVLDASKQ</sequence>
<feature type="region of interest" description="Disordered" evidence="1">
    <location>
        <begin position="66"/>
        <end position="90"/>
    </location>
</feature>
<dbReference type="EMBL" id="MCFE01000186">
    <property type="protein sequence ID" value="ORX95086.1"/>
    <property type="molecule type" value="Genomic_DNA"/>
</dbReference>
<evidence type="ECO:0000256" key="1">
    <source>
        <dbReference type="SAM" id="MobiDB-lite"/>
    </source>
</evidence>
<organism evidence="2 3">
    <name type="scientific">Basidiobolus meristosporus CBS 931.73</name>
    <dbReference type="NCBI Taxonomy" id="1314790"/>
    <lineage>
        <taxon>Eukaryota</taxon>
        <taxon>Fungi</taxon>
        <taxon>Fungi incertae sedis</taxon>
        <taxon>Zoopagomycota</taxon>
        <taxon>Entomophthoromycotina</taxon>
        <taxon>Basidiobolomycetes</taxon>
        <taxon>Basidiobolales</taxon>
        <taxon>Basidiobolaceae</taxon>
        <taxon>Basidiobolus</taxon>
    </lineage>
</organism>
<protein>
    <submittedName>
        <fullName evidence="2">Uncharacterized protein</fullName>
    </submittedName>
</protein>
<accession>A0A1Y1YBE7</accession>
<name>A0A1Y1YBE7_9FUNG</name>
<gene>
    <name evidence="2" type="ORF">K493DRAFT_351900</name>
</gene>
<keyword evidence="3" id="KW-1185">Reference proteome</keyword>
<dbReference type="AlphaFoldDB" id="A0A1Y1YBE7"/>
<feature type="region of interest" description="Disordered" evidence="1">
    <location>
        <begin position="1"/>
        <end position="23"/>
    </location>
</feature>
<evidence type="ECO:0000313" key="3">
    <source>
        <dbReference type="Proteomes" id="UP000193498"/>
    </source>
</evidence>
<proteinExistence type="predicted"/>
<dbReference type="InParanoid" id="A0A1Y1YBE7"/>
<comment type="caution">
    <text evidence="2">The sequence shown here is derived from an EMBL/GenBank/DDBJ whole genome shotgun (WGS) entry which is preliminary data.</text>
</comment>
<dbReference type="Proteomes" id="UP000193498">
    <property type="component" value="Unassembled WGS sequence"/>
</dbReference>